<feature type="transmembrane region" description="Helical" evidence="6">
    <location>
        <begin position="333"/>
        <end position="359"/>
    </location>
</feature>
<reference evidence="9 10" key="1">
    <citation type="submission" date="2018-03" db="EMBL/GenBank/DDBJ databases">
        <title>Genomic Encyclopedia of Archaeal and Bacterial Type Strains, Phase II (KMG-II): from individual species to whole genera.</title>
        <authorList>
            <person name="Goeker M."/>
        </authorList>
    </citation>
    <scope>NUCLEOTIDE SEQUENCE [LARGE SCALE GENOMIC DNA]</scope>
    <source>
        <strain evidence="9 10">DSM 24859</strain>
    </source>
</reference>
<dbReference type="GO" id="GO:0022857">
    <property type="term" value="F:transmembrane transporter activity"/>
    <property type="evidence" value="ECO:0007669"/>
    <property type="project" value="TreeGrafter"/>
</dbReference>
<dbReference type="EMBL" id="PYAW01000005">
    <property type="protein sequence ID" value="PSL44699.1"/>
    <property type="molecule type" value="Genomic_DNA"/>
</dbReference>
<proteinExistence type="predicted"/>
<feature type="transmembrane region" description="Helical" evidence="6">
    <location>
        <begin position="379"/>
        <end position="402"/>
    </location>
</feature>
<comment type="caution">
    <text evidence="9">The sequence shown here is derived from an EMBL/GenBank/DDBJ whole genome shotgun (WGS) entry which is preliminary data.</text>
</comment>
<gene>
    <name evidence="9" type="ORF">CLV51_10571</name>
</gene>
<dbReference type="InterPro" id="IPR050250">
    <property type="entry name" value="Macrolide_Exporter_MacB"/>
</dbReference>
<feature type="domain" description="ABC3 transporter permease C-terminal" evidence="7">
    <location>
        <begin position="683"/>
        <end position="795"/>
    </location>
</feature>
<dbReference type="PANTHER" id="PTHR30572">
    <property type="entry name" value="MEMBRANE COMPONENT OF TRANSPORTER-RELATED"/>
    <property type="match status" value="1"/>
</dbReference>
<feature type="domain" description="MacB-like periplasmic core" evidence="8">
    <location>
        <begin position="434"/>
        <end position="610"/>
    </location>
</feature>
<dbReference type="AlphaFoldDB" id="A0A2P8HEP7"/>
<evidence type="ECO:0000256" key="5">
    <source>
        <dbReference type="ARBA" id="ARBA00023136"/>
    </source>
</evidence>
<evidence type="ECO:0000256" key="3">
    <source>
        <dbReference type="ARBA" id="ARBA00022692"/>
    </source>
</evidence>
<feature type="domain" description="ABC3 transporter permease C-terminal" evidence="7">
    <location>
        <begin position="292"/>
        <end position="394"/>
    </location>
</feature>
<evidence type="ECO:0000259" key="8">
    <source>
        <dbReference type="Pfam" id="PF12704"/>
    </source>
</evidence>
<evidence type="ECO:0000256" key="1">
    <source>
        <dbReference type="ARBA" id="ARBA00004651"/>
    </source>
</evidence>
<dbReference type="InterPro" id="IPR025857">
    <property type="entry name" value="MacB_PCD"/>
</dbReference>
<evidence type="ECO:0000256" key="6">
    <source>
        <dbReference type="SAM" id="Phobius"/>
    </source>
</evidence>
<keyword evidence="5 6" id="KW-0472">Membrane</keyword>
<feature type="transmembrane region" description="Helical" evidence="6">
    <location>
        <begin position="21"/>
        <end position="42"/>
    </location>
</feature>
<dbReference type="InterPro" id="IPR003838">
    <property type="entry name" value="ABC3_permease_C"/>
</dbReference>
<feature type="transmembrane region" description="Helical" evidence="6">
    <location>
        <begin position="285"/>
        <end position="308"/>
    </location>
</feature>
<organism evidence="9 10">
    <name type="scientific">Chitinophaga niastensis</name>
    <dbReference type="NCBI Taxonomy" id="536980"/>
    <lineage>
        <taxon>Bacteria</taxon>
        <taxon>Pseudomonadati</taxon>
        <taxon>Bacteroidota</taxon>
        <taxon>Chitinophagia</taxon>
        <taxon>Chitinophagales</taxon>
        <taxon>Chitinophagaceae</taxon>
        <taxon>Chitinophaga</taxon>
    </lineage>
</organism>
<keyword evidence="2" id="KW-1003">Cell membrane</keyword>
<dbReference type="Pfam" id="PF12704">
    <property type="entry name" value="MacB_PCD"/>
    <property type="match status" value="2"/>
</dbReference>
<evidence type="ECO:0000313" key="9">
    <source>
        <dbReference type="EMBL" id="PSL44699.1"/>
    </source>
</evidence>
<sequence length="802" mass="90120">MLKSYFKSAWRRLLRDRQFTILNLIGLSTGLAGALLICLWVSDEMSVDKFHEKDRQLYQVMNNLKTSQGIHTFDITPVPLSEALVKEMPEVEYAVAVNDFFNWQSKDGILSSGNKHIQAQGWHAGKDFFNVFSYDLILGNKDQALADENDIVISATLAKKLFYTTGNAIGKTLEWNYPFYKGVFRVSGIFKDPPANSTSHFDFVLNIGVLLKNDREAKNWTNYLAKTYLTLRKGTNVGQFNEKIAGYLKTKNPGLDPFSLFLQQYSAKYLNGKYENGVPAGGRIAYVRLFSIIALFILLIACINFMNLSTAQASGKMKEVGVKKAIGASRKSLIIQFLAESILMAFLSLFIAFAIIALILPQFNAITAKHIEPDNVAGFILPAVAITLFTGIISGCYPAFYLSRFNAVAVLKGRLSTSFGELWVRKGLVVVQFTISVIFIIGFLIINEQIKYSQTKNLGYNKDNILCFQWKGALYNRWNGLSEGKSNDRFEAFMAGLKNVPGVISATNMPGNILDQIPLQSGVSWRGQATDQNYLFQSPMVGYDFLETLDMRLKEGRSFSRMYNDDYSKIILNEAAVKMMDLKNPVGKNIDLNGKSQIIGVVKDFHYGSLHNSIEPLILRFDPTGPNIMVRIKAGMERNTVEQLKRYYSEFLPGYTFDFTFMDDDYQALYASEMRVAALSRHFAVLAILISCLGLFGLTAFTAQKRQREIGIRKVLGATVSDVLIMLSGDFLKLVFFAVVIALPVAWWAMNKWLQGFSDRVTINWWLFIVPGMMALLLALITVSFQSIKVAITNPVKSLRVE</sequence>
<keyword evidence="10" id="KW-1185">Reference proteome</keyword>
<comment type="subcellular location">
    <subcellularLocation>
        <location evidence="1">Cell membrane</location>
        <topology evidence="1">Multi-pass membrane protein</topology>
    </subcellularLocation>
</comment>
<evidence type="ECO:0000256" key="2">
    <source>
        <dbReference type="ARBA" id="ARBA00022475"/>
    </source>
</evidence>
<protein>
    <submittedName>
        <fullName evidence="9">FtsX-like permease family protein</fullName>
    </submittedName>
</protein>
<accession>A0A2P8HEP7</accession>
<dbReference type="OrthoDB" id="5933722at2"/>
<feature type="domain" description="MacB-like periplasmic core" evidence="8">
    <location>
        <begin position="20"/>
        <end position="245"/>
    </location>
</feature>
<dbReference type="GO" id="GO:0005886">
    <property type="term" value="C:plasma membrane"/>
    <property type="evidence" value="ECO:0007669"/>
    <property type="project" value="UniProtKB-SubCell"/>
</dbReference>
<name>A0A2P8HEP7_CHINA</name>
<feature type="transmembrane region" description="Helical" evidence="6">
    <location>
        <begin position="423"/>
        <end position="446"/>
    </location>
</feature>
<feature type="transmembrane region" description="Helical" evidence="6">
    <location>
        <begin position="683"/>
        <end position="703"/>
    </location>
</feature>
<dbReference type="PANTHER" id="PTHR30572:SF18">
    <property type="entry name" value="ABC-TYPE MACROLIDE FAMILY EXPORT SYSTEM PERMEASE COMPONENT 2"/>
    <property type="match status" value="1"/>
</dbReference>
<dbReference type="Pfam" id="PF02687">
    <property type="entry name" value="FtsX"/>
    <property type="match status" value="2"/>
</dbReference>
<dbReference type="RefSeq" id="WP_106530141.1">
    <property type="nucleotide sequence ID" value="NZ_PYAW01000005.1"/>
</dbReference>
<evidence type="ECO:0000256" key="4">
    <source>
        <dbReference type="ARBA" id="ARBA00022989"/>
    </source>
</evidence>
<evidence type="ECO:0000313" key="10">
    <source>
        <dbReference type="Proteomes" id="UP000240971"/>
    </source>
</evidence>
<feature type="transmembrane region" description="Helical" evidence="6">
    <location>
        <begin position="724"/>
        <end position="750"/>
    </location>
</feature>
<keyword evidence="3 6" id="KW-0812">Transmembrane</keyword>
<keyword evidence="4 6" id="KW-1133">Transmembrane helix</keyword>
<dbReference type="Proteomes" id="UP000240971">
    <property type="component" value="Unassembled WGS sequence"/>
</dbReference>
<feature type="transmembrane region" description="Helical" evidence="6">
    <location>
        <begin position="765"/>
        <end position="785"/>
    </location>
</feature>
<evidence type="ECO:0000259" key="7">
    <source>
        <dbReference type="Pfam" id="PF02687"/>
    </source>
</evidence>